<evidence type="ECO:0000259" key="3">
    <source>
        <dbReference type="PROSITE" id="PS50102"/>
    </source>
</evidence>
<dbReference type="InterPro" id="IPR035979">
    <property type="entry name" value="RBD_domain_sf"/>
</dbReference>
<accession>A0ABU6R7N2</accession>
<reference evidence="4 5" key="1">
    <citation type="journal article" date="2023" name="Plants (Basel)">
        <title>Bridging the Gap: Combining Genomics and Transcriptomics Approaches to Understand Stylosanthes scabra, an Orphan Legume from the Brazilian Caatinga.</title>
        <authorList>
            <person name="Ferreira-Neto J.R.C."/>
            <person name="da Silva M.D."/>
            <person name="Binneck E."/>
            <person name="de Melo N.F."/>
            <person name="da Silva R.H."/>
            <person name="de Melo A.L.T.M."/>
            <person name="Pandolfi V."/>
            <person name="Bustamante F.O."/>
            <person name="Brasileiro-Vidal A.C."/>
            <person name="Benko-Iseppon A.M."/>
        </authorList>
    </citation>
    <scope>NUCLEOTIDE SEQUENCE [LARGE SCALE GENOMIC DNA]</scope>
    <source>
        <tissue evidence="4">Leaves</tissue>
    </source>
</reference>
<feature type="region of interest" description="Disordered" evidence="2">
    <location>
        <begin position="178"/>
        <end position="205"/>
    </location>
</feature>
<dbReference type="SMART" id="SM00360">
    <property type="entry name" value="RRM"/>
    <property type="match status" value="1"/>
</dbReference>
<evidence type="ECO:0000256" key="2">
    <source>
        <dbReference type="SAM" id="MobiDB-lite"/>
    </source>
</evidence>
<dbReference type="SUPFAM" id="SSF54928">
    <property type="entry name" value="RNA-binding domain, RBD"/>
    <property type="match status" value="1"/>
</dbReference>
<organism evidence="4 5">
    <name type="scientific">Stylosanthes scabra</name>
    <dbReference type="NCBI Taxonomy" id="79078"/>
    <lineage>
        <taxon>Eukaryota</taxon>
        <taxon>Viridiplantae</taxon>
        <taxon>Streptophyta</taxon>
        <taxon>Embryophyta</taxon>
        <taxon>Tracheophyta</taxon>
        <taxon>Spermatophyta</taxon>
        <taxon>Magnoliopsida</taxon>
        <taxon>eudicotyledons</taxon>
        <taxon>Gunneridae</taxon>
        <taxon>Pentapetalae</taxon>
        <taxon>rosids</taxon>
        <taxon>fabids</taxon>
        <taxon>Fabales</taxon>
        <taxon>Fabaceae</taxon>
        <taxon>Papilionoideae</taxon>
        <taxon>50 kb inversion clade</taxon>
        <taxon>dalbergioids sensu lato</taxon>
        <taxon>Dalbergieae</taxon>
        <taxon>Pterocarpus clade</taxon>
        <taxon>Stylosanthes</taxon>
    </lineage>
</organism>
<dbReference type="InterPro" id="IPR000504">
    <property type="entry name" value="RRM_dom"/>
</dbReference>
<gene>
    <name evidence="4" type="ORF">PIB30_016545</name>
</gene>
<keyword evidence="1" id="KW-0694">RNA-binding</keyword>
<feature type="domain" description="RRM" evidence="3">
    <location>
        <begin position="54"/>
        <end position="132"/>
    </location>
</feature>
<dbReference type="InterPro" id="IPR050441">
    <property type="entry name" value="RBM"/>
</dbReference>
<dbReference type="Gene3D" id="3.30.70.330">
    <property type="match status" value="1"/>
</dbReference>
<dbReference type="PANTHER" id="PTHR48034">
    <property type="entry name" value="TRANSFORMER-2 SEX-DETERMINING PROTEIN-RELATED"/>
    <property type="match status" value="1"/>
</dbReference>
<dbReference type="Proteomes" id="UP001341840">
    <property type="component" value="Unassembled WGS sequence"/>
</dbReference>
<comment type="caution">
    <text evidence="4">The sequence shown here is derived from an EMBL/GenBank/DDBJ whole genome shotgun (WGS) entry which is preliminary data.</text>
</comment>
<dbReference type="CDD" id="cd00590">
    <property type="entry name" value="RRM_SF"/>
    <property type="match status" value="1"/>
</dbReference>
<dbReference type="EMBL" id="JASCZI010030255">
    <property type="protein sequence ID" value="MED6119955.1"/>
    <property type="molecule type" value="Genomic_DNA"/>
</dbReference>
<protein>
    <recommendedName>
        <fullName evidence="3">RRM domain-containing protein</fullName>
    </recommendedName>
</protein>
<dbReference type="InterPro" id="IPR012677">
    <property type="entry name" value="Nucleotide-bd_a/b_plait_sf"/>
</dbReference>
<dbReference type="PROSITE" id="PS50102">
    <property type="entry name" value="RRM"/>
    <property type="match status" value="1"/>
</dbReference>
<name>A0ABU6R7N2_9FABA</name>
<sequence length="205" mass="23928">MPPVLIETMNASDSNKQGRFVGNQWVKVRGNNDMFGRRHCQVLENFRSLKRRSFSLFVDNLPNSANTEWLWEIFSREGEVVDVFLSKKVRKYSPFHFAFVRFAYKNHALRAANKFNGWEFEGVQLLVTEVKYGRDKMDNGLTQTQSNWSYHVRQNQVEVKAKRDMVRDNSSFKNVLMGTENEKPDTVMTDKGETKDQPIHEVVKG</sequence>
<keyword evidence="5" id="KW-1185">Reference proteome</keyword>
<proteinExistence type="predicted"/>
<feature type="compositionally biased region" description="Basic and acidic residues" evidence="2">
    <location>
        <begin position="180"/>
        <end position="205"/>
    </location>
</feature>
<evidence type="ECO:0000256" key="1">
    <source>
        <dbReference type="PROSITE-ProRule" id="PRU00176"/>
    </source>
</evidence>
<evidence type="ECO:0000313" key="5">
    <source>
        <dbReference type="Proteomes" id="UP001341840"/>
    </source>
</evidence>
<evidence type="ECO:0000313" key="4">
    <source>
        <dbReference type="EMBL" id="MED6119955.1"/>
    </source>
</evidence>
<dbReference type="Pfam" id="PF00076">
    <property type="entry name" value="RRM_1"/>
    <property type="match status" value="1"/>
</dbReference>